<dbReference type="HOGENOM" id="CLU_648936_0_0_1"/>
<gene>
    <name evidence="2" type="ORF">H072_10760</name>
</gene>
<dbReference type="Proteomes" id="UP000015100">
    <property type="component" value="Unassembled WGS sequence"/>
</dbReference>
<comment type="caution">
    <text evidence="2">The sequence shown here is derived from an EMBL/GenBank/DDBJ whole genome shotgun (WGS) entry which is preliminary data.</text>
</comment>
<name>S8B9P1_DACHA</name>
<evidence type="ECO:0000313" key="3">
    <source>
        <dbReference type="Proteomes" id="UP000015100"/>
    </source>
</evidence>
<reference evidence="2 3" key="1">
    <citation type="journal article" date="2013" name="PLoS Genet.">
        <title>Genomic mechanisms accounting for the adaptation to parasitism in nematode-trapping fungi.</title>
        <authorList>
            <person name="Meerupati T."/>
            <person name="Andersson K.M."/>
            <person name="Friman E."/>
            <person name="Kumar D."/>
            <person name="Tunlid A."/>
            <person name="Ahren D."/>
        </authorList>
    </citation>
    <scope>NUCLEOTIDE SEQUENCE [LARGE SCALE GENOMIC DNA]</scope>
    <source>
        <strain evidence="2 3">CBS 200.50</strain>
    </source>
</reference>
<sequence length="423" mass="47542">MTPEQRPNSPEQPRVDIETPKEFCLCSSNTDDPRNQCVMCESIHASKSQGSRTSIPGALKRASEDNVFPRQGGDFSPGLGGSWPLPEDSPIMYSFTPNPKRQLLDTPQPIATNPSKLLPPRFEWPVAATSVPMERVHLGHTCGQYDEPTRTLLCSSPGRRFQARTIDNLTSHRHATRRNLEMLDSRATITATIRSKKDFNTFRRLEYLTPTPFSGEPRLNAFEDPRFIVEKTKKIDSLKEKLEKHIKDCSLAQPLVLPDIPYSGISFPPLQLPLPILLPPSQLPTNTPQPLPTPESEISTTVSSIAPSKSAEASSIKPHKKIYSILIKRGPSTSISRESSGTKRYAFDSFDELRDDFDDWMRTNFSDPLFSWDSFKLVGPNPQKQSDINNIENLVDEFEWASLARDVSTVAYFLDEKWGTQGL</sequence>
<feature type="compositionally biased region" description="Pro residues" evidence="1">
    <location>
        <begin position="283"/>
        <end position="293"/>
    </location>
</feature>
<protein>
    <submittedName>
        <fullName evidence="2">Uncharacterized protein</fullName>
    </submittedName>
</protein>
<evidence type="ECO:0000256" key="1">
    <source>
        <dbReference type="SAM" id="MobiDB-lite"/>
    </source>
</evidence>
<accession>S8B9P1</accession>
<keyword evidence="3" id="KW-1185">Reference proteome</keyword>
<organism evidence="2 3">
    <name type="scientific">Dactylellina haptotyla (strain CBS 200.50)</name>
    <name type="common">Nematode-trapping fungus</name>
    <name type="synonym">Monacrosporium haptotylum</name>
    <dbReference type="NCBI Taxonomy" id="1284197"/>
    <lineage>
        <taxon>Eukaryota</taxon>
        <taxon>Fungi</taxon>
        <taxon>Dikarya</taxon>
        <taxon>Ascomycota</taxon>
        <taxon>Pezizomycotina</taxon>
        <taxon>Orbiliomycetes</taxon>
        <taxon>Orbiliales</taxon>
        <taxon>Orbiliaceae</taxon>
        <taxon>Dactylellina</taxon>
    </lineage>
</organism>
<dbReference type="EMBL" id="AQGS01001030">
    <property type="protein sequence ID" value="EPS35778.1"/>
    <property type="molecule type" value="Genomic_DNA"/>
</dbReference>
<proteinExistence type="predicted"/>
<evidence type="ECO:0000313" key="2">
    <source>
        <dbReference type="EMBL" id="EPS35778.1"/>
    </source>
</evidence>
<feature type="region of interest" description="Disordered" evidence="1">
    <location>
        <begin position="283"/>
        <end position="303"/>
    </location>
</feature>
<reference evidence="3" key="2">
    <citation type="submission" date="2013-04" db="EMBL/GenBank/DDBJ databases">
        <title>Genomic mechanisms accounting for the adaptation to parasitism in nematode-trapping fungi.</title>
        <authorList>
            <person name="Ahren D.G."/>
        </authorList>
    </citation>
    <scope>NUCLEOTIDE SEQUENCE [LARGE SCALE GENOMIC DNA]</scope>
    <source>
        <strain evidence="3">CBS 200.50</strain>
    </source>
</reference>
<dbReference type="AlphaFoldDB" id="S8B9P1"/>